<dbReference type="GO" id="GO:0003700">
    <property type="term" value="F:DNA-binding transcription factor activity"/>
    <property type="evidence" value="ECO:0007669"/>
    <property type="project" value="TreeGrafter"/>
</dbReference>
<dbReference type="InParanoid" id="A0A7G1GAS5"/>
<dbReference type="PANTHER" id="PTHR24567:SF58">
    <property type="entry name" value="CYCLIC AMP-BINDING REGULATORY PROTEIN"/>
    <property type="match status" value="1"/>
</dbReference>
<dbReference type="RefSeq" id="WP_190613802.1">
    <property type="nucleotide sequence ID" value="NZ_AP018712.1"/>
</dbReference>
<protein>
    <submittedName>
        <fullName evidence="5">Crp/Fnr family transcriptional regulator</fullName>
    </submittedName>
</protein>
<evidence type="ECO:0000259" key="4">
    <source>
        <dbReference type="PROSITE" id="PS51063"/>
    </source>
</evidence>
<dbReference type="KEGG" id="ocy:OSSY52_14730"/>
<dbReference type="InterPro" id="IPR050397">
    <property type="entry name" value="Env_Response_Regulators"/>
</dbReference>
<evidence type="ECO:0000256" key="1">
    <source>
        <dbReference type="ARBA" id="ARBA00023015"/>
    </source>
</evidence>
<dbReference type="SUPFAM" id="SSF51206">
    <property type="entry name" value="cAMP-binding domain-like"/>
    <property type="match status" value="1"/>
</dbReference>
<evidence type="ECO:0000313" key="6">
    <source>
        <dbReference type="Proteomes" id="UP000516361"/>
    </source>
</evidence>
<dbReference type="GO" id="GO:0003677">
    <property type="term" value="F:DNA binding"/>
    <property type="evidence" value="ECO:0007669"/>
    <property type="project" value="UniProtKB-KW"/>
</dbReference>
<dbReference type="Pfam" id="PF13545">
    <property type="entry name" value="HTH_Crp_2"/>
    <property type="match status" value="1"/>
</dbReference>
<dbReference type="EMBL" id="AP018712">
    <property type="protein sequence ID" value="BBE31332.1"/>
    <property type="molecule type" value="Genomic_DNA"/>
</dbReference>
<dbReference type="InterPro" id="IPR014710">
    <property type="entry name" value="RmlC-like_jellyroll"/>
</dbReference>
<feature type="domain" description="HTH crp-type" evidence="4">
    <location>
        <begin position="148"/>
        <end position="216"/>
    </location>
</feature>
<dbReference type="Proteomes" id="UP000516361">
    <property type="component" value="Chromosome"/>
</dbReference>
<keyword evidence="2" id="KW-0238">DNA-binding</keyword>
<organism evidence="5 6">
    <name type="scientific">Tepiditoga spiralis</name>
    <dbReference type="NCBI Taxonomy" id="2108365"/>
    <lineage>
        <taxon>Bacteria</taxon>
        <taxon>Thermotogati</taxon>
        <taxon>Thermotogota</taxon>
        <taxon>Thermotogae</taxon>
        <taxon>Petrotogales</taxon>
        <taxon>Petrotogaceae</taxon>
        <taxon>Tepiditoga</taxon>
    </lineage>
</organism>
<dbReference type="InterPro" id="IPR012318">
    <property type="entry name" value="HTH_CRP"/>
</dbReference>
<keyword evidence="1" id="KW-0805">Transcription regulation</keyword>
<evidence type="ECO:0000256" key="2">
    <source>
        <dbReference type="ARBA" id="ARBA00023125"/>
    </source>
</evidence>
<sequence length="226" mass="26283">MHPYLNQISKINLFKSLSLDTIEQHIFKDSIIKSFEKGEVIKGRGDCLNHMIVLLFGKIQTEIVDFNGKIFVIEQIKAPFVPAIGFIFSKVSLPMDIIAVEKTTILFIKKEEIFSLLMKNKEFLEIFLENIGNKVNFLSNKLQINTLKTIREKIFYYLIQLYNQQMSDKIVLQNSLEELSQLFGIARPSLSRVFSDLEKEGIILKKKNEIKILNKDYISNLFENKK</sequence>
<dbReference type="AlphaFoldDB" id="A0A7G1GAS5"/>
<keyword evidence="6" id="KW-1185">Reference proteome</keyword>
<dbReference type="InterPro" id="IPR000595">
    <property type="entry name" value="cNMP-bd_dom"/>
</dbReference>
<dbReference type="InterPro" id="IPR036390">
    <property type="entry name" value="WH_DNA-bd_sf"/>
</dbReference>
<gene>
    <name evidence="5" type="ORF">OSSY52_14730</name>
</gene>
<evidence type="ECO:0000313" key="5">
    <source>
        <dbReference type="EMBL" id="BBE31332.1"/>
    </source>
</evidence>
<accession>A0A7G1GAS5</accession>
<dbReference type="GO" id="GO:0005829">
    <property type="term" value="C:cytosol"/>
    <property type="evidence" value="ECO:0007669"/>
    <property type="project" value="TreeGrafter"/>
</dbReference>
<dbReference type="CDD" id="cd00038">
    <property type="entry name" value="CAP_ED"/>
    <property type="match status" value="1"/>
</dbReference>
<reference evidence="5 6" key="1">
    <citation type="submission" date="2018-06" db="EMBL/GenBank/DDBJ databases">
        <title>Genome sequencing of Oceanotoga sp. sy52.</title>
        <authorList>
            <person name="Mori K."/>
        </authorList>
    </citation>
    <scope>NUCLEOTIDE SEQUENCE [LARGE SCALE GENOMIC DNA]</scope>
    <source>
        <strain evidence="6">sy52</strain>
    </source>
</reference>
<dbReference type="SMART" id="SM00419">
    <property type="entry name" value="HTH_CRP"/>
    <property type="match status" value="1"/>
</dbReference>
<proteinExistence type="predicted"/>
<dbReference type="PROSITE" id="PS51063">
    <property type="entry name" value="HTH_CRP_2"/>
    <property type="match status" value="1"/>
</dbReference>
<dbReference type="InterPro" id="IPR018490">
    <property type="entry name" value="cNMP-bd_dom_sf"/>
</dbReference>
<dbReference type="FunCoup" id="A0A7G1GAS5">
    <property type="interactions" value="204"/>
</dbReference>
<evidence type="ECO:0000256" key="3">
    <source>
        <dbReference type="ARBA" id="ARBA00023163"/>
    </source>
</evidence>
<dbReference type="Gene3D" id="2.60.120.10">
    <property type="entry name" value="Jelly Rolls"/>
    <property type="match status" value="1"/>
</dbReference>
<dbReference type="PANTHER" id="PTHR24567">
    <property type="entry name" value="CRP FAMILY TRANSCRIPTIONAL REGULATORY PROTEIN"/>
    <property type="match status" value="1"/>
</dbReference>
<dbReference type="Pfam" id="PF00027">
    <property type="entry name" value="cNMP_binding"/>
    <property type="match status" value="1"/>
</dbReference>
<dbReference type="SUPFAM" id="SSF46785">
    <property type="entry name" value="Winged helix' DNA-binding domain"/>
    <property type="match status" value="1"/>
</dbReference>
<keyword evidence="3" id="KW-0804">Transcription</keyword>
<name>A0A7G1GAS5_9BACT</name>